<sequence length="142" mass="16190">MERILLILVFLMFSGKLSLAQSPKPDHIQVISDFKDDLAIALDTETHKEGIISKMGDLLVEPIYNDITRFPNGFFKIITFKKKQRVGLADTSGKIIVKPKKFSSIWLAKKPDGADKFQFTKESSEKVYYLAENGKVEVDWSY</sequence>
<organism evidence="1 2">
    <name type="scientific">Anseongella ginsenosidimutans</name>
    <dbReference type="NCBI Taxonomy" id="496056"/>
    <lineage>
        <taxon>Bacteria</taxon>
        <taxon>Pseudomonadati</taxon>
        <taxon>Bacteroidota</taxon>
        <taxon>Sphingobacteriia</taxon>
        <taxon>Sphingobacteriales</taxon>
        <taxon>Sphingobacteriaceae</taxon>
        <taxon>Anseongella</taxon>
    </lineage>
</organism>
<proteinExistence type="predicted"/>
<dbReference type="Pfam" id="PF14903">
    <property type="entry name" value="WG_beta_rep"/>
    <property type="match status" value="2"/>
</dbReference>
<dbReference type="Proteomes" id="UP000295807">
    <property type="component" value="Unassembled WGS sequence"/>
</dbReference>
<protein>
    <submittedName>
        <fullName evidence="1">WG repeat protein</fullName>
    </submittedName>
</protein>
<gene>
    <name evidence="1" type="ORF">EDD80_10744</name>
</gene>
<comment type="caution">
    <text evidence="1">The sequence shown here is derived from an EMBL/GenBank/DDBJ whole genome shotgun (WGS) entry which is preliminary data.</text>
</comment>
<keyword evidence="2" id="KW-1185">Reference proteome</keyword>
<name>A0A4R3KPS9_9SPHI</name>
<reference evidence="1 2" key="1">
    <citation type="submission" date="2019-03" db="EMBL/GenBank/DDBJ databases">
        <title>Genomic Encyclopedia of Type Strains, Phase IV (KMG-IV): sequencing the most valuable type-strain genomes for metagenomic binning, comparative biology and taxonomic classification.</title>
        <authorList>
            <person name="Goeker M."/>
        </authorList>
    </citation>
    <scope>NUCLEOTIDE SEQUENCE [LARGE SCALE GENOMIC DNA]</scope>
    <source>
        <strain evidence="1 2">DSM 21100</strain>
    </source>
</reference>
<accession>A0A4R3KPS9</accession>
<dbReference type="AlphaFoldDB" id="A0A4R3KPS9"/>
<dbReference type="InterPro" id="IPR032774">
    <property type="entry name" value="WG_beta_rep"/>
</dbReference>
<evidence type="ECO:0000313" key="2">
    <source>
        <dbReference type="Proteomes" id="UP000295807"/>
    </source>
</evidence>
<dbReference type="EMBL" id="SMAD01000007">
    <property type="protein sequence ID" value="TCS86511.1"/>
    <property type="molecule type" value="Genomic_DNA"/>
</dbReference>
<evidence type="ECO:0000313" key="1">
    <source>
        <dbReference type="EMBL" id="TCS86511.1"/>
    </source>
</evidence>